<feature type="compositionally biased region" description="Polar residues" evidence="1">
    <location>
        <begin position="98"/>
        <end position="110"/>
    </location>
</feature>
<proteinExistence type="predicted"/>
<evidence type="ECO:0000313" key="2">
    <source>
        <dbReference type="EMBL" id="MFF0542096.1"/>
    </source>
</evidence>
<dbReference type="RefSeq" id="WP_387699329.1">
    <property type="nucleotide sequence ID" value="NZ_JBIAMX010000002.1"/>
</dbReference>
<accession>A0ABW6PI69</accession>
<dbReference type="EMBL" id="JBIAMX010000002">
    <property type="protein sequence ID" value="MFF0542096.1"/>
    <property type="molecule type" value="Genomic_DNA"/>
</dbReference>
<comment type="caution">
    <text evidence="2">The sequence shown here is derived from an EMBL/GenBank/DDBJ whole genome shotgun (WGS) entry which is preliminary data.</text>
</comment>
<reference evidence="2 3" key="1">
    <citation type="submission" date="2024-10" db="EMBL/GenBank/DDBJ databases">
        <title>The Natural Products Discovery Center: Release of the First 8490 Sequenced Strains for Exploring Actinobacteria Biosynthetic Diversity.</title>
        <authorList>
            <person name="Kalkreuter E."/>
            <person name="Kautsar S.A."/>
            <person name="Yang D."/>
            <person name="Bader C.D."/>
            <person name="Teijaro C.N."/>
            <person name="Fluegel L."/>
            <person name="Davis C.M."/>
            <person name="Simpson J.R."/>
            <person name="Lauterbach L."/>
            <person name="Steele A.D."/>
            <person name="Gui C."/>
            <person name="Meng S."/>
            <person name="Li G."/>
            <person name="Viehrig K."/>
            <person name="Ye F."/>
            <person name="Su P."/>
            <person name="Kiefer A.F."/>
            <person name="Nichols A."/>
            <person name="Cepeda A.J."/>
            <person name="Yan W."/>
            <person name="Fan B."/>
            <person name="Jiang Y."/>
            <person name="Adhikari A."/>
            <person name="Zheng C.-J."/>
            <person name="Schuster L."/>
            <person name="Cowan T.M."/>
            <person name="Smanski M.J."/>
            <person name="Chevrette M.G."/>
            <person name="De Carvalho L.P.S."/>
            <person name="Shen B."/>
        </authorList>
    </citation>
    <scope>NUCLEOTIDE SEQUENCE [LARGE SCALE GENOMIC DNA]</scope>
    <source>
        <strain evidence="2 3">NPDC004045</strain>
    </source>
</reference>
<dbReference type="Proteomes" id="UP001601444">
    <property type="component" value="Unassembled WGS sequence"/>
</dbReference>
<evidence type="ECO:0000256" key="1">
    <source>
        <dbReference type="SAM" id="MobiDB-lite"/>
    </source>
</evidence>
<dbReference type="Gene3D" id="1.10.10.10">
    <property type="entry name" value="Winged helix-like DNA-binding domain superfamily/Winged helix DNA-binding domain"/>
    <property type="match status" value="1"/>
</dbReference>
<dbReference type="InterPro" id="IPR036388">
    <property type="entry name" value="WH-like_DNA-bd_sf"/>
</dbReference>
<protein>
    <recommendedName>
        <fullName evidence="4">Helix-turn-helix domain-containing protein</fullName>
    </recommendedName>
</protein>
<sequence length="391" mass="41137">MADRKLDKFAWLEALRGADLTHAEYRVAVNLCTYARADLTNARPGPATLRIAAGVNEKTLTKALRALVAKGWIRITEQGGSERGGPRRATVYALTFPTGGSQYPGSTDATGGSERPGSDPETGGSDYPGSNGATGGSEFPDRGYSVPRPGVVSTDDRGYSLPPHQCIDQGRTGEDHSRGSVPESAPAPQAVASTSPTPTADSPATPPDTAPEQSTPPPGSCPRHPAGTHEPCGQCAERRRQHETAEREQLAADAERARSAAESAAAARARCPHCDESGCRVQPHRLVSLSLAVTRCDHTAWTEADWDAYAAAESPEARRRAIPDHRPSSGRALLAVERANRRREAQAAMADADKDALCPVCSVPLGTISAKRGVHFDCASRGSAAGQAGRL</sequence>
<gene>
    <name evidence="2" type="ORF">ACFYTF_04600</name>
</gene>
<feature type="region of interest" description="Disordered" evidence="1">
    <location>
        <begin position="96"/>
        <end position="261"/>
    </location>
</feature>
<feature type="compositionally biased region" description="Low complexity" evidence="1">
    <location>
        <begin position="184"/>
        <end position="203"/>
    </location>
</feature>
<feature type="compositionally biased region" description="Pro residues" evidence="1">
    <location>
        <begin position="204"/>
        <end position="220"/>
    </location>
</feature>
<feature type="compositionally biased region" description="Basic and acidic residues" evidence="1">
    <location>
        <begin position="236"/>
        <end position="259"/>
    </location>
</feature>
<keyword evidence="3" id="KW-1185">Reference proteome</keyword>
<evidence type="ECO:0000313" key="3">
    <source>
        <dbReference type="Proteomes" id="UP001601444"/>
    </source>
</evidence>
<organism evidence="2 3">
    <name type="scientific">Nocardia thailandica</name>
    <dbReference type="NCBI Taxonomy" id="257275"/>
    <lineage>
        <taxon>Bacteria</taxon>
        <taxon>Bacillati</taxon>
        <taxon>Actinomycetota</taxon>
        <taxon>Actinomycetes</taxon>
        <taxon>Mycobacteriales</taxon>
        <taxon>Nocardiaceae</taxon>
        <taxon>Nocardia</taxon>
    </lineage>
</organism>
<evidence type="ECO:0008006" key="4">
    <source>
        <dbReference type="Google" id="ProtNLM"/>
    </source>
</evidence>
<name>A0ABW6PI69_9NOCA</name>